<comment type="cofactor">
    <cofactor evidence="6">
        <name>Mg(2+)</name>
        <dbReference type="ChEBI" id="CHEBI:18420"/>
    </cofactor>
</comment>
<keyword evidence="9" id="KW-1185">Reference proteome</keyword>
<dbReference type="EMBL" id="JAPJZH010000015">
    <property type="protein sequence ID" value="MDA4847701.1"/>
    <property type="molecule type" value="Genomic_DNA"/>
</dbReference>
<evidence type="ECO:0000256" key="2">
    <source>
        <dbReference type="ARBA" id="ARBA00005046"/>
    </source>
</evidence>
<proteinExistence type="inferred from homology"/>
<dbReference type="SUPFAM" id="SSF63867">
    <property type="entry name" value="MoeA C-terminal domain-like"/>
    <property type="match status" value="1"/>
</dbReference>
<dbReference type="InterPro" id="IPR001453">
    <property type="entry name" value="MoaB/Mog_dom"/>
</dbReference>
<dbReference type="Gene3D" id="2.170.190.11">
    <property type="entry name" value="Molybdopterin biosynthesis moea protein, domain 3"/>
    <property type="match status" value="1"/>
</dbReference>
<dbReference type="PANTHER" id="PTHR10192:SF5">
    <property type="entry name" value="GEPHYRIN"/>
    <property type="match status" value="1"/>
</dbReference>
<dbReference type="Gene3D" id="3.40.980.10">
    <property type="entry name" value="MoaB/Mog-like domain"/>
    <property type="match status" value="1"/>
</dbReference>
<name>A0ABT4VSL2_9HYPH</name>
<dbReference type="InterPro" id="IPR038987">
    <property type="entry name" value="MoeA-like"/>
</dbReference>
<dbReference type="Pfam" id="PF00994">
    <property type="entry name" value="MoCF_biosynth"/>
    <property type="match status" value="1"/>
</dbReference>
<dbReference type="Pfam" id="PF03453">
    <property type="entry name" value="MoeA_N"/>
    <property type="match status" value="1"/>
</dbReference>
<organism evidence="8 9">
    <name type="scientific">Hoeflea poritis</name>
    <dbReference type="NCBI Taxonomy" id="2993659"/>
    <lineage>
        <taxon>Bacteria</taxon>
        <taxon>Pseudomonadati</taxon>
        <taxon>Pseudomonadota</taxon>
        <taxon>Alphaproteobacteria</taxon>
        <taxon>Hyphomicrobiales</taxon>
        <taxon>Rhizobiaceae</taxon>
        <taxon>Hoeflea</taxon>
    </lineage>
</organism>
<evidence type="ECO:0000256" key="1">
    <source>
        <dbReference type="ARBA" id="ARBA00002901"/>
    </source>
</evidence>
<dbReference type="SMART" id="SM00852">
    <property type="entry name" value="MoCF_biosynth"/>
    <property type="match status" value="1"/>
</dbReference>
<dbReference type="InterPro" id="IPR005110">
    <property type="entry name" value="MoeA_linker/N"/>
</dbReference>
<dbReference type="NCBIfam" id="NF045515">
    <property type="entry name" value="Glp_gephyrin"/>
    <property type="match status" value="1"/>
</dbReference>
<gene>
    <name evidence="8" type="ORF">OOZ53_20240</name>
</gene>
<keyword evidence="6" id="KW-0479">Metal-binding</keyword>
<dbReference type="Proteomes" id="UP001148313">
    <property type="component" value="Unassembled WGS sequence"/>
</dbReference>
<comment type="catalytic activity">
    <reaction evidence="5">
        <text>adenylyl-molybdopterin + molybdate = Mo-molybdopterin + AMP + H(+)</text>
        <dbReference type="Rhea" id="RHEA:35047"/>
        <dbReference type="ChEBI" id="CHEBI:15378"/>
        <dbReference type="ChEBI" id="CHEBI:36264"/>
        <dbReference type="ChEBI" id="CHEBI:62727"/>
        <dbReference type="ChEBI" id="CHEBI:71302"/>
        <dbReference type="ChEBI" id="CHEBI:456215"/>
        <dbReference type="EC" id="2.10.1.1"/>
    </reaction>
</comment>
<dbReference type="Gene3D" id="3.90.105.10">
    <property type="entry name" value="Molybdopterin biosynthesis moea protein, domain 2"/>
    <property type="match status" value="1"/>
</dbReference>
<evidence type="ECO:0000256" key="5">
    <source>
        <dbReference type="ARBA" id="ARBA00047317"/>
    </source>
</evidence>
<dbReference type="Pfam" id="PF03454">
    <property type="entry name" value="MoeA_C"/>
    <property type="match status" value="1"/>
</dbReference>
<dbReference type="InterPro" id="IPR036688">
    <property type="entry name" value="MoeA_C_domain_IV_sf"/>
</dbReference>
<keyword evidence="6" id="KW-0500">Molybdenum</keyword>
<dbReference type="PANTHER" id="PTHR10192">
    <property type="entry name" value="MOLYBDOPTERIN BIOSYNTHESIS PROTEIN"/>
    <property type="match status" value="1"/>
</dbReference>
<sequence length="411" mass="43425">MSLLPVDEARTRILADVEPIGDTEQVPLATAIGRRLAQDVTAIRSQPPFPASAMDGYAVRSADTDTPPRDLEVIGEAPAGHGFPGKIGPGQAVRIFTGAPVPEGADAIVIQEDTERPDNRTVKVGITVPGGNYVRPEGLDFARGDVVLRAGQLLDAGRITVAAAMNFPQLPVKRQPHVAILATGDELVAPGGEPGMDQIIASNGFGVRSIVEADGATVTDLGIAEDRQEVIETAIERAIAEKADILVTLGGASVGKHDLVQSALVARGMALDFWRIAMRPGKPLMYGKLGALHVLGLPGNPVSSLVCSHLFLRPLIARLSGSSEVDPHRDAVLGRDIAANDRRQDYLRAKLEKLADGTLVATPFDKQDSSMTRIFAESDCLVIRAPHAQGAKAGDTCRIYLLREPALSAAP</sequence>
<comment type="function">
    <text evidence="1 6">Catalyzes the insertion of molybdate into adenylated molybdopterin with the concomitant release of AMP.</text>
</comment>
<dbReference type="InterPro" id="IPR036425">
    <property type="entry name" value="MoaB/Mog-like_dom_sf"/>
</dbReference>
<dbReference type="Gene3D" id="2.40.340.10">
    <property type="entry name" value="MoeA, C-terminal, domain IV"/>
    <property type="match status" value="1"/>
</dbReference>
<evidence type="ECO:0000256" key="3">
    <source>
        <dbReference type="ARBA" id="ARBA00010763"/>
    </source>
</evidence>
<keyword evidence="6" id="KW-0808">Transferase</keyword>
<evidence type="ECO:0000313" key="9">
    <source>
        <dbReference type="Proteomes" id="UP001148313"/>
    </source>
</evidence>
<accession>A0ABT4VSL2</accession>
<protein>
    <recommendedName>
        <fullName evidence="6">Molybdopterin molybdenumtransferase</fullName>
        <ecNumber evidence="6">2.10.1.1</ecNumber>
    </recommendedName>
</protein>
<dbReference type="InterPro" id="IPR005111">
    <property type="entry name" value="MoeA_C_domain_IV"/>
</dbReference>
<feature type="domain" description="MoaB/Mog" evidence="7">
    <location>
        <begin position="179"/>
        <end position="318"/>
    </location>
</feature>
<dbReference type="InterPro" id="IPR036135">
    <property type="entry name" value="MoeA_linker/N_sf"/>
</dbReference>
<evidence type="ECO:0000259" key="7">
    <source>
        <dbReference type="SMART" id="SM00852"/>
    </source>
</evidence>
<dbReference type="RefSeq" id="WP_271091540.1">
    <property type="nucleotide sequence ID" value="NZ_JAPJZH010000015.1"/>
</dbReference>
<keyword evidence="4 6" id="KW-0501">Molybdenum cofactor biosynthesis</keyword>
<comment type="pathway">
    <text evidence="2 6">Cofactor biosynthesis; molybdopterin biosynthesis.</text>
</comment>
<evidence type="ECO:0000313" key="8">
    <source>
        <dbReference type="EMBL" id="MDA4847701.1"/>
    </source>
</evidence>
<dbReference type="EC" id="2.10.1.1" evidence="6"/>
<evidence type="ECO:0000256" key="6">
    <source>
        <dbReference type="RuleBase" id="RU365090"/>
    </source>
</evidence>
<comment type="caution">
    <text evidence="8">The sequence shown here is derived from an EMBL/GenBank/DDBJ whole genome shotgun (WGS) entry which is preliminary data.</text>
</comment>
<comment type="similarity">
    <text evidence="3 6">Belongs to the MoeA family.</text>
</comment>
<reference evidence="8" key="1">
    <citation type="submission" date="2022-11" db="EMBL/GenBank/DDBJ databases">
        <title>Hoeflea poritis sp. nov., isolated from scleractinian coral Porites lutea.</title>
        <authorList>
            <person name="Zhang G."/>
            <person name="Wei Q."/>
            <person name="Cai L."/>
        </authorList>
    </citation>
    <scope>NUCLEOTIDE SEQUENCE</scope>
    <source>
        <strain evidence="8">E7-10</strain>
    </source>
</reference>
<dbReference type="SUPFAM" id="SSF53218">
    <property type="entry name" value="Molybdenum cofactor biosynthesis proteins"/>
    <property type="match status" value="1"/>
</dbReference>
<dbReference type="CDD" id="cd00887">
    <property type="entry name" value="MoeA"/>
    <property type="match status" value="1"/>
</dbReference>
<evidence type="ECO:0000256" key="4">
    <source>
        <dbReference type="ARBA" id="ARBA00023150"/>
    </source>
</evidence>
<dbReference type="SUPFAM" id="SSF63882">
    <property type="entry name" value="MoeA N-terminal region -like"/>
    <property type="match status" value="1"/>
</dbReference>
<keyword evidence="6" id="KW-0460">Magnesium</keyword>